<evidence type="ECO:0000313" key="8">
    <source>
        <dbReference type="EMBL" id="NXX20991.1"/>
    </source>
</evidence>
<dbReference type="Proteomes" id="UP000584326">
    <property type="component" value="Unassembled WGS sequence"/>
</dbReference>
<evidence type="ECO:0000256" key="3">
    <source>
        <dbReference type="ARBA" id="ARBA00022722"/>
    </source>
</evidence>
<dbReference type="PROSITE" id="PS50994">
    <property type="entry name" value="INTEGRASE"/>
    <property type="match status" value="1"/>
</dbReference>
<dbReference type="EMBL" id="VZTK01024826">
    <property type="protein sequence ID" value="NXX20991.1"/>
    <property type="molecule type" value="Genomic_DNA"/>
</dbReference>
<organism evidence="8 9">
    <name type="scientific">Podargus strigoides</name>
    <name type="common">Tawny frogmouth</name>
    <name type="synonym">Caprimulgus strigoides</name>
    <dbReference type="NCBI Taxonomy" id="8905"/>
    <lineage>
        <taxon>Eukaryota</taxon>
        <taxon>Metazoa</taxon>
        <taxon>Chordata</taxon>
        <taxon>Craniata</taxon>
        <taxon>Vertebrata</taxon>
        <taxon>Euteleostomi</taxon>
        <taxon>Archelosauria</taxon>
        <taxon>Archosauria</taxon>
        <taxon>Dinosauria</taxon>
        <taxon>Saurischia</taxon>
        <taxon>Theropoda</taxon>
        <taxon>Coelurosauria</taxon>
        <taxon>Aves</taxon>
        <taxon>Neognathae</taxon>
        <taxon>Neoaves</taxon>
        <taxon>Strisores</taxon>
        <taxon>Caprimulgiformes</taxon>
        <taxon>Podargidae</taxon>
        <taxon>Podargus</taxon>
    </lineage>
</organism>
<dbReference type="InterPro" id="IPR001584">
    <property type="entry name" value="Integrase_cat-core"/>
</dbReference>
<dbReference type="OrthoDB" id="9308938at2759"/>
<gene>
    <name evidence="8" type="primary">Ervk18_2</name>
    <name evidence="8" type="ORF">PODSTR_R15753</name>
</gene>
<dbReference type="GO" id="GO:0004519">
    <property type="term" value="F:endonuclease activity"/>
    <property type="evidence" value="ECO:0007669"/>
    <property type="project" value="UniProtKB-KW"/>
</dbReference>
<evidence type="ECO:0000313" key="9">
    <source>
        <dbReference type="Proteomes" id="UP000584326"/>
    </source>
</evidence>
<dbReference type="PANTHER" id="PTHR41694">
    <property type="entry name" value="ENDOGENOUS RETROVIRUS GROUP K MEMBER POL PROTEIN"/>
    <property type="match status" value="1"/>
</dbReference>
<dbReference type="PANTHER" id="PTHR41694:SF3">
    <property type="entry name" value="RNA-DIRECTED DNA POLYMERASE-RELATED"/>
    <property type="match status" value="1"/>
</dbReference>
<reference evidence="8 9" key="1">
    <citation type="submission" date="2020-02" db="EMBL/GenBank/DDBJ databases">
        <title>Bird 10,000 Genomes (B10K) Project - Family phase.</title>
        <authorList>
            <person name="Zhang G."/>
        </authorList>
    </citation>
    <scope>NUCLEOTIDE SEQUENCE [LARGE SCALE GENOMIC DNA]</scope>
    <source>
        <strain evidence="8">B10K-DU-001-40</strain>
        <tissue evidence="8">Muscle</tissue>
    </source>
</reference>
<dbReference type="Gene3D" id="3.30.420.10">
    <property type="entry name" value="Ribonuclease H-like superfamily/Ribonuclease H"/>
    <property type="match status" value="1"/>
</dbReference>
<feature type="non-terminal residue" evidence="8">
    <location>
        <position position="81"/>
    </location>
</feature>
<name>A0A7L4H7C5_PODST</name>
<dbReference type="AlphaFoldDB" id="A0A7L4H7C5"/>
<keyword evidence="1" id="KW-0808">Transferase</keyword>
<keyword evidence="4" id="KW-0255">Endonuclease</keyword>
<dbReference type="SUPFAM" id="SSF53098">
    <property type="entry name" value="Ribonuclease H-like"/>
    <property type="match status" value="1"/>
</dbReference>
<keyword evidence="9" id="KW-1185">Reference proteome</keyword>
<dbReference type="GO" id="GO:0016787">
    <property type="term" value="F:hydrolase activity"/>
    <property type="evidence" value="ECO:0007669"/>
    <property type="project" value="UniProtKB-KW"/>
</dbReference>
<accession>A0A7L4H7C5</accession>
<proteinExistence type="predicted"/>
<protein>
    <submittedName>
        <fullName evidence="8">POK18 protein</fullName>
    </submittedName>
</protein>
<evidence type="ECO:0000256" key="2">
    <source>
        <dbReference type="ARBA" id="ARBA00022695"/>
    </source>
</evidence>
<evidence type="ECO:0000256" key="4">
    <source>
        <dbReference type="ARBA" id="ARBA00022759"/>
    </source>
</evidence>
<keyword evidence="6" id="KW-0695">RNA-directed DNA polymerase</keyword>
<keyword evidence="3" id="KW-0540">Nuclease</keyword>
<dbReference type="InterPro" id="IPR036397">
    <property type="entry name" value="RNaseH_sf"/>
</dbReference>
<comment type="caution">
    <text evidence="8">The sequence shown here is derived from an EMBL/GenBank/DDBJ whole genome shotgun (WGS) entry which is preliminary data.</text>
</comment>
<evidence type="ECO:0000256" key="1">
    <source>
        <dbReference type="ARBA" id="ARBA00022679"/>
    </source>
</evidence>
<evidence type="ECO:0000256" key="6">
    <source>
        <dbReference type="ARBA" id="ARBA00022918"/>
    </source>
</evidence>
<dbReference type="GO" id="GO:0035613">
    <property type="term" value="F:RNA stem-loop binding"/>
    <property type="evidence" value="ECO:0007669"/>
    <property type="project" value="TreeGrafter"/>
</dbReference>
<dbReference type="InterPro" id="IPR012337">
    <property type="entry name" value="RNaseH-like_sf"/>
</dbReference>
<keyword evidence="2" id="KW-0548">Nucleotidyltransferase</keyword>
<evidence type="ECO:0000259" key="7">
    <source>
        <dbReference type="PROSITE" id="PS50994"/>
    </source>
</evidence>
<keyword evidence="5" id="KW-0378">Hydrolase</keyword>
<sequence length="81" mass="9037">VNHSTGIPHSPTGQDIIERANQTLKDYLAKQKGEEIDPILRLEKVLFTLNYLCLAEDREEPPVVIHHSTVKAGRPQSLPGL</sequence>
<dbReference type="GO" id="GO:0003964">
    <property type="term" value="F:RNA-directed DNA polymerase activity"/>
    <property type="evidence" value="ECO:0007669"/>
    <property type="project" value="UniProtKB-KW"/>
</dbReference>
<dbReference type="GO" id="GO:0015074">
    <property type="term" value="P:DNA integration"/>
    <property type="evidence" value="ECO:0007669"/>
    <property type="project" value="InterPro"/>
</dbReference>
<evidence type="ECO:0000256" key="5">
    <source>
        <dbReference type="ARBA" id="ARBA00022801"/>
    </source>
</evidence>
<feature type="non-terminal residue" evidence="8">
    <location>
        <position position="1"/>
    </location>
</feature>
<feature type="domain" description="Integrase catalytic" evidence="7">
    <location>
        <begin position="1"/>
        <end position="70"/>
    </location>
</feature>